<gene>
    <name evidence="1" type="ORF">TIFTF001_033765</name>
</gene>
<keyword evidence="2" id="KW-1185">Reference proteome</keyword>
<dbReference type="AlphaFoldDB" id="A0AA88E1D2"/>
<reference evidence="1" key="1">
    <citation type="submission" date="2023-07" db="EMBL/GenBank/DDBJ databases">
        <title>draft genome sequence of fig (Ficus carica).</title>
        <authorList>
            <person name="Takahashi T."/>
            <person name="Nishimura K."/>
        </authorList>
    </citation>
    <scope>NUCLEOTIDE SEQUENCE</scope>
</reference>
<name>A0AA88E1D2_FICCA</name>
<comment type="caution">
    <text evidence="1">The sequence shown here is derived from an EMBL/GenBank/DDBJ whole genome shotgun (WGS) entry which is preliminary data.</text>
</comment>
<dbReference type="EMBL" id="BTGU01000191">
    <property type="protein sequence ID" value="GMN64705.1"/>
    <property type="molecule type" value="Genomic_DNA"/>
</dbReference>
<evidence type="ECO:0000313" key="2">
    <source>
        <dbReference type="Proteomes" id="UP001187192"/>
    </source>
</evidence>
<proteinExistence type="predicted"/>
<organism evidence="1 2">
    <name type="scientific">Ficus carica</name>
    <name type="common">Common fig</name>
    <dbReference type="NCBI Taxonomy" id="3494"/>
    <lineage>
        <taxon>Eukaryota</taxon>
        <taxon>Viridiplantae</taxon>
        <taxon>Streptophyta</taxon>
        <taxon>Embryophyta</taxon>
        <taxon>Tracheophyta</taxon>
        <taxon>Spermatophyta</taxon>
        <taxon>Magnoliopsida</taxon>
        <taxon>eudicotyledons</taxon>
        <taxon>Gunneridae</taxon>
        <taxon>Pentapetalae</taxon>
        <taxon>rosids</taxon>
        <taxon>fabids</taxon>
        <taxon>Rosales</taxon>
        <taxon>Moraceae</taxon>
        <taxon>Ficeae</taxon>
        <taxon>Ficus</taxon>
    </lineage>
</organism>
<accession>A0AA88E1D2</accession>
<evidence type="ECO:0000313" key="1">
    <source>
        <dbReference type="EMBL" id="GMN64705.1"/>
    </source>
</evidence>
<dbReference type="Proteomes" id="UP001187192">
    <property type="component" value="Unassembled WGS sequence"/>
</dbReference>
<sequence>MRPLASMDLLPGWVGAAVRSTTEAGLAWVALPNSSTNWRSGTVLGPTHRISSNQAVPICPRLVGVPGSLPDGISEIPDRWSGVRSLGPVASPADDEPILEVEAALPAASTLSDKLMFSESDISLMFTNENIITFSEVVGAGLLDPSLGCPR</sequence>
<protein>
    <submittedName>
        <fullName evidence="1">Uncharacterized protein</fullName>
    </submittedName>
</protein>